<dbReference type="GeneID" id="100372784"/>
<feature type="signal peptide" evidence="6">
    <location>
        <begin position="1"/>
        <end position="22"/>
    </location>
</feature>
<keyword evidence="6" id="KW-0732">Signal</keyword>
<feature type="transmembrane region" description="Helical" evidence="5">
    <location>
        <begin position="291"/>
        <end position="309"/>
    </location>
</feature>
<dbReference type="Proteomes" id="UP000694865">
    <property type="component" value="Unplaced"/>
</dbReference>
<evidence type="ECO:0000256" key="6">
    <source>
        <dbReference type="SAM" id="SignalP"/>
    </source>
</evidence>
<evidence type="ECO:0000256" key="4">
    <source>
        <dbReference type="ARBA" id="ARBA00023136"/>
    </source>
</evidence>
<dbReference type="InterPro" id="IPR050307">
    <property type="entry name" value="Sterol_Desaturase_Related"/>
</dbReference>
<evidence type="ECO:0000256" key="1">
    <source>
        <dbReference type="ARBA" id="ARBA00004370"/>
    </source>
</evidence>
<dbReference type="PANTHER" id="PTHR11863">
    <property type="entry name" value="STEROL DESATURASE"/>
    <property type="match status" value="1"/>
</dbReference>
<feature type="transmembrane region" description="Helical" evidence="5">
    <location>
        <begin position="248"/>
        <end position="270"/>
    </location>
</feature>
<feature type="chain" id="PRO_5045900137" evidence="6">
    <location>
        <begin position="23"/>
        <end position="453"/>
    </location>
</feature>
<feature type="domain" description="Fatty acid hydroxylase" evidence="7">
    <location>
        <begin position="296"/>
        <end position="419"/>
    </location>
</feature>
<evidence type="ECO:0000256" key="5">
    <source>
        <dbReference type="SAM" id="Phobius"/>
    </source>
</evidence>
<evidence type="ECO:0000256" key="3">
    <source>
        <dbReference type="ARBA" id="ARBA00022989"/>
    </source>
</evidence>
<evidence type="ECO:0000259" key="7">
    <source>
        <dbReference type="Pfam" id="PF04116"/>
    </source>
</evidence>
<accession>A0ABM0GUQ6</accession>
<name>A0ABM0GUQ6_SACKO</name>
<comment type="subcellular location">
    <subcellularLocation>
        <location evidence="1">Membrane</location>
    </subcellularLocation>
</comment>
<dbReference type="InterPro" id="IPR006694">
    <property type="entry name" value="Fatty_acid_hydroxylase"/>
</dbReference>
<evidence type="ECO:0000313" key="9">
    <source>
        <dbReference type="RefSeq" id="XP_002737756.1"/>
    </source>
</evidence>
<feature type="transmembrane region" description="Helical" evidence="5">
    <location>
        <begin position="25"/>
        <end position="46"/>
    </location>
</feature>
<keyword evidence="8" id="KW-1185">Reference proteome</keyword>
<keyword evidence="4 5" id="KW-0472">Membrane</keyword>
<dbReference type="Pfam" id="PF04116">
    <property type="entry name" value="FA_hydroxylase"/>
    <property type="match status" value="1"/>
</dbReference>
<organism evidence="8 9">
    <name type="scientific">Saccoglossus kowalevskii</name>
    <name type="common">Acorn worm</name>
    <dbReference type="NCBI Taxonomy" id="10224"/>
    <lineage>
        <taxon>Eukaryota</taxon>
        <taxon>Metazoa</taxon>
        <taxon>Hemichordata</taxon>
        <taxon>Enteropneusta</taxon>
        <taxon>Harrimaniidae</taxon>
        <taxon>Saccoglossus</taxon>
    </lineage>
</organism>
<gene>
    <name evidence="9" type="primary">LOC100372784</name>
</gene>
<protein>
    <submittedName>
        <fullName evidence="9">Fatty acid hydroxylase domain-containing protein 2-like</fullName>
    </submittedName>
</protein>
<evidence type="ECO:0000256" key="2">
    <source>
        <dbReference type="ARBA" id="ARBA00022692"/>
    </source>
</evidence>
<dbReference type="RefSeq" id="XP_002737756.1">
    <property type="nucleotide sequence ID" value="XM_002737710.1"/>
</dbReference>
<proteinExistence type="predicted"/>
<sequence>MYAVLSLVLVLTVDFVVQRTKSVTIGVVGFCEVELGSLTYCITHWYQQKPFFKQRKSSFLVERRINIPKTLVKSDAAFVDDVGSCKSKFQLQSLVLDENGRCDLVERRPRDLDETRVHGTVTSERIQENQYVDTVSQWRIQFDLGTHSGHTVDCTLLAVIFSMETLHTVTFTQPRFFVDGWRRIYQAFGENEFLLNTVGTVLVINITYWTVGLLLLSIDLTRKPAFLWKYKVQPDKNAPLDPSVLPGVFRTTIFNMVVVFYLCSVFFYKAGQWRGYSSSCSVEDVPTIPRILFDLIVAVVGEEVVFYYTHRLFHHPYLYKRFHKKHHEWTAPIGLIALYAHPLEHALSNALAAVAGAFVVQSHLLSIWIWLVIAVYSTQITHSGYHFPFTLSPQFHDFHHAKFNYCYGAIGVLDYLHGTDTLYRKSISHRRHKTIFNLTPIHESIPIDNFKKD</sequence>
<feature type="transmembrane region" description="Helical" evidence="5">
    <location>
        <begin position="193"/>
        <end position="218"/>
    </location>
</feature>
<keyword evidence="3 5" id="KW-1133">Transmembrane helix</keyword>
<evidence type="ECO:0000313" key="8">
    <source>
        <dbReference type="Proteomes" id="UP000694865"/>
    </source>
</evidence>
<feature type="transmembrane region" description="Helical" evidence="5">
    <location>
        <begin position="350"/>
        <end position="376"/>
    </location>
</feature>
<reference evidence="9" key="1">
    <citation type="submission" date="2025-08" db="UniProtKB">
        <authorList>
            <consortium name="RefSeq"/>
        </authorList>
    </citation>
    <scope>IDENTIFICATION</scope>
    <source>
        <tissue evidence="9">Testes</tissue>
    </source>
</reference>
<keyword evidence="2 5" id="KW-0812">Transmembrane</keyword>